<dbReference type="PROSITE" id="PS51257">
    <property type="entry name" value="PROKAR_LIPOPROTEIN"/>
    <property type="match status" value="1"/>
</dbReference>
<dbReference type="Proteomes" id="UP000255523">
    <property type="component" value="Unassembled WGS sequence"/>
</dbReference>
<feature type="signal peptide" evidence="3">
    <location>
        <begin position="1"/>
        <end position="19"/>
    </location>
</feature>
<evidence type="ECO:0000313" key="5">
    <source>
        <dbReference type="EMBL" id="SUO04406.1"/>
    </source>
</evidence>
<dbReference type="GeneID" id="77462279"/>
<evidence type="ECO:0000256" key="1">
    <source>
        <dbReference type="ARBA" id="ARBA00022729"/>
    </source>
</evidence>
<evidence type="ECO:0000313" key="6">
    <source>
        <dbReference type="Proteomes" id="UP000255523"/>
    </source>
</evidence>
<evidence type="ECO:0000259" key="4">
    <source>
        <dbReference type="Pfam" id="PF11611"/>
    </source>
</evidence>
<dbReference type="InterPro" id="IPR029051">
    <property type="entry name" value="DUF4352"/>
</dbReference>
<accession>A0A380LRB6</accession>
<evidence type="ECO:0000256" key="3">
    <source>
        <dbReference type="SAM" id="SignalP"/>
    </source>
</evidence>
<gene>
    <name evidence="5" type="ORF">NCTC11087_01319</name>
</gene>
<keyword evidence="1 3" id="KW-0732">Signal</keyword>
<dbReference type="Pfam" id="PF11611">
    <property type="entry name" value="DUF4352"/>
    <property type="match status" value="1"/>
</dbReference>
<dbReference type="RefSeq" id="WP_022789455.1">
    <property type="nucleotide sequence ID" value="NZ_JACJJX010000002.1"/>
</dbReference>
<dbReference type="InterPro" id="IPR029050">
    <property type="entry name" value="Immunoprotect_excell_Ig-like"/>
</dbReference>
<dbReference type="AlphaFoldDB" id="A0A380LRB6"/>
<sequence>MKKLGYALLCSAMVFGITACGPSDTSSKDDSADEKEVEEQETKSEYGVNETADVDGVKYTVTGVERSSGFSYNTPESGKEYVIVSVTIENGSDEKIDYNPYYFKMLNSQGQEESTAFVVDLENELNSGDLAAGGNVSGKLCFEEPAGDTGLKLNVYADIFSDDPTYVFNLNV</sequence>
<feature type="region of interest" description="Disordered" evidence="2">
    <location>
        <begin position="22"/>
        <end position="47"/>
    </location>
</feature>
<name>A0A380LRB6_9FIRM</name>
<organism evidence="5 6">
    <name type="scientific">Faecalicoccus pleomorphus</name>
    <dbReference type="NCBI Taxonomy" id="1323"/>
    <lineage>
        <taxon>Bacteria</taxon>
        <taxon>Bacillati</taxon>
        <taxon>Bacillota</taxon>
        <taxon>Erysipelotrichia</taxon>
        <taxon>Erysipelotrichales</taxon>
        <taxon>Erysipelotrichaceae</taxon>
        <taxon>Faecalicoccus</taxon>
    </lineage>
</organism>
<evidence type="ECO:0000256" key="2">
    <source>
        <dbReference type="SAM" id="MobiDB-lite"/>
    </source>
</evidence>
<dbReference type="OrthoDB" id="2136626at2"/>
<reference evidence="5 6" key="1">
    <citation type="submission" date="2018-06" db="EMBL/GenBank/DDBJ databases">
        <authorList>
            <consortium name="Pathogen Informatics"/>
            <person name="Doyle S."/>
        </authorList>
    </citation>
    <scope>NUCLEOTIDE SEQUENCE [LARGE SCALE GENOMIC DNA]</scope>
    <source>
        <strain evidence="5 6">NCTC11087</strain>
    </source>
</reference>
<dbReference type="Gene3D" id="2.60.40.1240">
    <property type="match status" value="1"/>
</dbReference>
<feature type="chain" id="PRO_5039406860" evidence="3">
    <location>
        <begin position="20"/>
        <end position="172"/>
    </location>
</feature>
<feature type="domain" description="DUF4352" evidence="4">
    <location>
        <begin position="46"/>
        <end position="163"/>
    </location>
</feature>
<proteinExistence type="predicted"/>
<keyword evidence="6" id="KW-1185">Reference proteome</keyword>
<dbReference type="EMBL" id="UHFX01000003">
    <property type="protein sequence ID" value="SUO04406.1"/>
    <property type="molecule type" value="Genomic_DNA"/>
</dbReference>
<protein>
    <submittedName>
        <fullName evidence="5">Telomeric repeat-binding factor 2</fullName>
    </submittedName>
</protein>